<protein>
    <recommendedName>
        <fullName evidence="3">HAD family hydrolase</fullName>
    </recommendedName>
</protein>
<name>A0A099I7C9_CLOIN</name>
<dbReference type="AlphaFoldDB" id="A0A099I7C9"/>
<dbReference type="Proteomes" id="UP000030008">
    <property type="component" value="Unassembled WGS sequence"/>
</dbReference>
<evidence type="ECO:0008006" key="3">
    <source>
        <dbReference type="Google" id="ProtNLM"/>
    </source>
</evidence>
<dbReference type="RefSeq" id="WP_044905803.1">
    <property type="nucleotide sequence ID" value="NZ_CAEUHQ010000009.1"/>
</dbReference>
<sequence length="179" mass="20851">MKVIFLDIDGVLYPCFSRRTSCFHAEAVRSRLQKEGISTEGITDWDLCSVVCGFQKAAVERLRRLCEQSGAKIVLETSWKCMRSLDEMKRLFSLWRLDSYIVDMTDNEEMFFKEGAIQRYLDAHPAVENYVILDDISMRKAFPGHDVVTPDILDEESYRQALHILNHWTKELGHEHHLP</sequence>
<evidence type="ECO:0000313" key="1">
    <source>
        <dbReference type="EMBL" id="KGJ52788.1"/>
    </source>
</evidence>
<dbReference type="EMBL" id="JQIF01000053">
    <property type="protein sequence ID" value="KGJ52788.1"/>
    <property type="molecule type" value="Genomic_DNA"/>
</dbReference>
<proteinExistence type="predicted"/>
<dbReference type="Pfam" id="PF18143">
    <property type="entry name" value="HAD_SAK_2"/>
    <property type="match status" value="1"/>
</dbReference>
<evidence type="ECO:0000313" key="2">
    <source>
        <dbReference type="Proteomes" id="UP000030008"/>
    </source>
</evidence>
<comment type="caution">
    <text evidence="1">The sequence shown here is derived from an EMBL/GenBank/DDBJ whole genome shotgun (WGS) entry which is preliminary data.</text>
</comment>
<gene>
    <name evidence="1" type="ORF">CIAN88_12805</name>
</gene>
<reference evidence="1 2" key="1">
    <citation type="submission" date="2014-08" db="EMBL/GenBank/DDBJ databases">
        <title>Clostridium innocuum, an unnegligible vancomycin-resistant pathogen causing extra-intestinal infections.</title>
        <authorList>
            <person name="Feng Y."/>
            <person name="Chiu C.-H."/>
        </authorList>
    </citation>
    <scope>NUCLEOTIDE SEQUENCE [LARGE SCALE GENOMIC DNA]</scope>
    <source>
        <strain evidence="1 2">AN88</strain>
    </source>
</reference>
<organism evidence="1 2">
    <name type="scientific">Clostridium innocuum</name>
    <dbReference type="NCBI Taxonomy" id="1522"/>
    <lineage>
        <taxon>Bacteria</taxon>
        <taxon>Bacillati</taxon>
        <taxon>Bacillota</taxon>
        <taxon>Clostridia</taxon>
        <taxon>Eubacteriales</taxon>
        <taxon>Clostridiaceae</taxon>
        <taxon>Clostridium</taxon>
    </lineage>
</organism>
<accession>A0A099I7C9</accession>